<keyword evidence="4 10" id="KW-1133">Transmembrane helix</keyword>
<evidence type="ECO:0000256" key="10">
    <source>
        <dbReference type="HAMAP-Rule" id="MF_00454"/>
    </source>
</evidence>
<evidence type="ECO:0000256" key="5">
    <source>
        <dbReference type="ARBA" id="ARBA00023136"/>
    </source>
</evidence>
<evidence type="ECO:0000256" key="11">
    <source>
        <dbReference type="SAM" id="MobiDB-lite"/>
    </source>
</evidence>
<feature type="compositionally biased region" description="Pro residues" evidence="11">
    <location>
        <begin position="1"/>
        <end position="11"/>
    </location>
</feature>
<feature type="region of interest" description="Disordered" evidence="11">
    <location>
        <begin position="1"/>
        <end position="54"/>
    </location>
</feature>
<keyword evidence="13" id="KW-1185">Reference proteome</keyword>
<dbReference type="PANTHER" id="PTHR28259">
    <property type="entry name" value="FLUORIDE EXPORT PROTEIN 1-RELATED"/>
    <property type="match status" value="1"/>
</dbReference>
<dbReference type="EMBL" id="JBHSPR010000018">
    <property type="protein sequence ID" value="MFC6019071.1"/>
    <property type="molecule type" value="Genomic_DNA"/>
</dbReference>
<comment type="activity regulation">
    <text evidence="10">Na(+) is not transported, but it plays an essential structural role and its presence is essential for fluoride channel function.</text>
</comment>
<dbReference type="InterPro" id="IPR003691">
    <property type="entry name" value="FluC"/>
</dbReference>
<feature type="transmembrane region" description="Helical" evidence="10">
    <location>
        <begin position="61"/>
        <end position="83"/>
    </location>
</feature>
<keyword evidence="6 10" id="KW-0407">Ion channel</keyword>
<organism evidence="12 13">
    <name type="scientific">Plantactinospora solaniradicis</name>
    <dbReference type="NCBI Taxonomy" id="1723736"/>
    <lineage>
        <taxon>Bacteria</taxon>
        <taxon>Bacillati</taxon>
        <taxon>Actinomycetota</taxon>
        <taxon>Actinomycetes</taxon>
        <taxon>Micromonosporales</taxon>
        <taxon>Micromonosporaceae</taxon>
        <taxon>Plantactinospora</taxon>
    </lineage>
</organism>
<feature type="transmembrane region" description="Helical" evidence="10">
    <location>
        <begin position="89"/>
        <end position="109"/>
    </location>
</feature>
<evidence type="ECO:0000256" key="1">
    <source>
        <dbReference type="ARBA" id="ARBA00004651"/>
    </source>
</evidence>
<comment type="caution">
    <text evidence="12">The sequence shown here is derived from an EMBL/GenBank/DDBJ whole genome shotgun (WGS) entry which is preliminary data.</text>
</comment>
<dbReference type="HAMAP" id="MF_00454">
    <property type="entry name" value="FluC"/>
    <property type="match status" value="1"/>
</dbReference>
<evidence type="ECO:0000256" key="7">
    <source>
        <dbReference type="ARBA" id="ARBA00035120"/>
    </source>
</evidence>
<comment type="subcellular location">
    <subcellularLocation>
        <location evidence="1 10">Cell membrane</location>
        <topology evidence="1 10">Multi-pass membrane protein</topology>
    </subcellularLocation>
</comment>
<dbReference type="Pfam" id="PF02537">
    <property type="entry name" value="CRCB"/>
    <property type="match status" value="1"/>
</dbReference>
<evidence type="ECO:0000256" key="4">
    <source>
        <dbReference type="ARBA" id="ARBA00022989"/>
    </source>
</evidence>
<evidence type="ECO:0000256" key="3">
    <source>
        <dbReference type="ARBA" id="ARBA00022692"/>
    </source>
</evidence>
<feature type="compositionally biased region" description="Low complexity" evidence="11">
    <location>
        <begin position="12"/>
        <end position="29"/>
    </location>
</feature>
<keyword evidence="10" id="KW-0915">Sodium</keyword>
<comment type="similarity">
    <text evidence="7 10">Belongs to the fluoride channel Fluc/FEX (TC 1.A.43) family.</text>
</comment>
<keyword evidence="10" id="KW-0813">Transport</keyword>
<feature type="transmembrane region" description="Helical" evidence="10">
    <location>
        <begin position="121"/>
        <end position="142"/>
    </location>
</feature>
<evidence type="ECO:0000256" key="2">
    <source>
        <dbReference type="ARBA" id="ARBA00022475"/>
    </source>
</evidence>
<comment type="function">
    <text evidence="9 10">Fluoride-specific ion channel. Important for reducing fluoride concentration in the cell, thus reducing its toxicity.</text>
</comment>
<dbReference type="PANTHER" id="PTHR28259:SF1">
    <property type="entry name" value="FLUORIDE EXPORT PROTEIN 1-RELATED"/>
    <property type="match status" value="1"/>
</dbReference>
<comment type="catalytic activity">
    <reaction evidence="8">
        <text>fluoride(in) = fluoride(out)</text>
        <dbReference type="Rhea" id="RHEA:76159"/>
        <dbReference type="ChEBI" id="CHEBI:17051"/>
    </reaction>
    <physiologicalReaction direction="left-to-right" evidence="8">
        <dbReference type="Rhea" id="RHEA:76160"/>
    </physiologicalReaction>
</comment>
<feature type="binding site" evidence="10">
    <location>
        <position position="135"/>
    </location>
    <ligand>
        <name>Na(+)</name>
        <dbReference type="ChEBI" id="CHEBI:29101"/>
        <note>structural</note>
    </ligand>
</feature>
<sequence>MSPSRPRPTEPSEPAEASEPTEPTEAAEPAEARKAGTPDEPDEPVAPPRPGAPVGRPRWDVIAVVALGGALGSAGRYGLLVLWPHTPDGFPWATLGTNLSGCALIGLLMRLVSTRLAPHRLVQPFFVTGILGGFTTFSTYAVETRGLFAADRPGLALGYLLGTLAGALAAVRLGIWAADRVRS</sequence>
<keyword evidence="10" id="KW-0406">Ion transport</keyword>
<keyword evidence="5 10" id="KW-0472">Membrane</keyword>
<evidence type="ECO:0000256" key="9">
    <source>
        <dbReference type="ARBA" id="ARBA00049940"/>
    </source>
</evidence>
<reference evidence="13" key="1">
    <citation type="journal article" date="2019" name="Int. J. Syst. Evol. Microbiol.">
        <title>The Global Catalogue of Microorganisms (GCM) 10K type strain sequencing project: providing services to taxonomists for standard genome sequencing and annotation.</title>
        <authorList>
            <consortium name="The Broad Institute Genomics Platform"/>
            <consortium name="The Broad Institute Genome Sequencing Center for Infectious Disease"/>
            <person name="Wu L."/>
            <person name="Ma J."/>
        </authorList>
    </citation>
    <scope>NUCLEOTIDE SEQUENCE [LARGE SCALE GENOMIC DNA]</scope>
    <source>
        <strain evidence="13">ZS-35-S2</strain>
    </source>
</reference>
<dbReference type="RefSeq" id="WP_377424856.1">
    <property type="nucleotide sequence ID" value="NZ_JBHSPR010000018.1"/>
</dbReference>
<gene>
    <name evidence="10" type="primary">fluC</name>
    <name evidence="10" type="synonym">crcB</name>
    <name evidence="12" type="ORF">ACFP2T_23025</name>
</gene>
<keyword evidence="3 10" id="KW-0812">Transmembrane</keyword>
<evidence type="ECO:0000256" key="6">
    <source>
        <dbReference type="ARBA" id="ARBA00023303"/>
    </source>
</evidence>
<keyword evidence="10" id="KW-0479">Metal-binding</keyword>
<evidence type="ECO:0000313" key="13">
    <source>
        <dbReference type="Proteomes" id="UP001596203"/>
    </source>
</evidence>
<feature type="transmembrane region" description="Helical" evidence="10">
    <location>
        <begin position="154"/>
        <end position="175"/>
    </location>
</feature>
<accession>A0ABW1KB62</accession>
<evidence type="ECO:0000256" key="8">
    <source>
        <dbReference type="ARBA" id="ARBA00035585"/>
    </source>
</evidence>
<evidence type="ECO:0000313" key="12">
    <source>
        <dbReference type="EMBL" id="MFC6019071.1"/>
    </source>
</evidence>
<keyword evidence="2 10" id="KW-1003">Cell membrane</keyword>
<proteinExistence type="inferred from homology"/>
<feature type="binding site" evidence="10">
    <location>
        <position position="132"/>
    </location>
    <ligand>
        <name>Na(+)</name>
        <dbReference type="ChEBI" id="CHEBI:29101"/>
        <note>structural</note>
    </ligand>
</feature>
<dbReference type="Proteomes" id="UP001596203">
    <property type="component" value="Unassembled WGS sequence"/>
</dbReference>
<protein>
    <recommendedName>
        <fullName evidence="10">Fluoride-specific ion channel FluC</fullName>
    </recommendedName>
</protein>
<name>A0ABW1KB62_9ACTN</name>